<accession>E8R3I3</accession>
<dbReference type="EMBL" id="CP002353">
    <property type="protein sequence ID" value="ADV61550.1"/>
    <property type="molecule type" value="Genomic_DNA"/>
</dbReference>
<dbReference type="eggNOG" id="ENOG5030UK3">
    <property type="taxonomic scope" value="Bacteria"/>
</dbReference>
<sequence>MTPCILVALLVAACDDAQPSQLGLTIPLAVVCETINGYEDYVPREQPVLSRGEKLRVYARVEGATIRETPRGFRVSLTQDAFIRRVGSEGKPVFSKLNIVDFDQTQPDYPDGVYLENTIETKGLPPGHYWLEMELRDRLGGDPKPRATKKVEFQILPPARTSREPH</sequence>
<dbReference type="Proteomes" id="UP000008631">
    <property type="component" value="Chromosome"/>
</dbReference>
<protein>
    <submittedName>
        <fullName evidence="1">Uncharacterized protein</fullName>
    </submittedName>
</protein>
<name>E8R3I3_ISOPI</name>
<reference evidence="1 2" key="2">
    <citation type="journal article" date="2011" name="Stand. Genomic Sci.">
        <title>Complete genome sequence of Isosphaera pallida type strain (IS1B).</title>
        <authorList>
            <consortium name="US DOE Joint Genome Institute (JGI-PGF)"/>
            <person name="Goker M."/>
            <person name="Cleland D."/>
            <person name="Saunders E."/>
            <person name="Lapidus A."/>
            <person name="Nolan M."/>
            <person name="Lucas S."/>
            <person name="Hammon N."/>
            <person name="Deshpande S."/>
            <person name="Cheng J.F."/>
            <person name="Tapia R."/>
            <person name="Han C."/>
            <person name="Goodwin L."/>
            <person name="Pitluck S."/>
            <person name="Liolios K."/>
            <person name="Pagani I."/>
            <person name="Ivanova N."/>
            <person name="Mavromatis K."/>
            <person name="Pati A."/>
            <person name="Chen A."/>
            <person name="Palaniappan K."/>
            <person name="Land M."/>
            <person name="Hauser L."/>
            <person name="Chang Y.J."/>
            <person name="Jeffries C.D."/>
            <person name="Detter J.C."/>
            <person name="Beck B."/>
            <person name="Woyke T."/>
            <person name="Bristow J."/>
            <person name="Eisen J.A."/>
            <person name="Markowitz V."/>
            <person name="Hugenholtz P."/>
            <person name="Kyrpides N.C."/>
            <person name="Klenk H.P."/>
        </authorList>
    </citation>
    <scope>NUCLEOTIDE SEQUENCE [LARGE SCALE GENOMIC DNA]</scope>
    <source>
        <strain evidence="2">ATCC 43644 / DSM 9630 / IS1B</strain>
    </source>
</reference>
<reference key="1">
    <citation type="submission" date="2010-11" db="EMBL/GenBank/DDBJ databases">
        <title>The complete sequence of chromosome of Isophaera pallida ATCC 43644.</title>
        <authorList>
            <consortium name="US DOE Joint Genome Institute (JGI-PGF)"/>
            <person name="Lucas S."/>
            <person name="Copeland A."/>
            <person name="Lapidus A."/>
            <person name="Bruce D."/>
            <person name="Goodwin L."/>
            <person name="Pitluck S."/>
            <person name="Kyrpides N."/>
            <person name="Mavromatis K."/>
            <person name="Pagani I."/>
            <person name="Ivanova N."/>
            <person name="Saunders E."/>
            <person name="Brettin T."/>
            <person name="Detter J.C."/>
            <person name="Han C."/>
            <person name="Tapia R."/>
            <person name="Land M."/>
            <person name="Hauser L."/>
            <person name="Markowitz V."/>
            <person name="Cheng J.-F."/>
            <person name="Hugenholtz P."/>
            <person name="Woyke T."/>
            <person name="Wu D."/>
            <person name="Eisen J.A."/>
        </authorList>
    </citation>
    <scope>NUCLEOTIDE SEQUENCE</scope>
    <source>
        <strain>ATCC 43644</strain>
    </source>
</reference>
<dbReference type="OrthoDB" id="282596at2"/>
<dbReference type="InParanoid" id="E8R3I3"/>
<dbReference type="RefSeq" id="WP_013563839.1">
    <property type="nucleotide sequence ID" value="NC_014962.1"/>
</dbReference>
<keyword evidence="2" id="KW-1185">Reference proteome</keyword>
<evidence type="ECO:0000313" key="2">
    <source>
        <dbReference type="Proteomes" id="UP000008631"/>
    </source>
</evidence>
<evidence type="ECO:0000313" key="1">
    <source>
        <dbReference type="EMBL" id="ADV61550.1"/>
    </source>
</evidence>
<gene>
    <name evidence="1" type="ordered locus">Isop_0961</name>
</gene>
<dbReference type="KEGG" id="ipa:Isop_0961"/>
<dbReference type="HOGENOM" id="CLU_1600492_0_0_0"/>
<organism evidence="1 2">
    <name type="scientific">Isosphaera pallida (strain ATCC 43644 / DSM 9630 / IS1B)</name>
    <dbReference type="NCBI Taxonomy" id="575540"/>
    <lineage>
        <taxon>Bacteria</taxon>
        <taxon>Pseudomonadati</taxon>
        <taxon>Planctomycetota</taxon>
        <taxon>Planctomycetia</taxon>
        <taxon>Isosphaerales</taxon>
        <taxon>Isosphaeraceae</taxon>
        <taxon>Isosphaera</taxon>
    </lineage>
</organism>
<dbReference type="AlphaFoldDB" id="E8R3I3"/>
<proteinExistence type="predicted"/>